<dbReference type="EMBL" id="JAUOZS010000001">
    <property type="protein sequence ID" value="MDT8901922.1"/>
    <property type="molecule type" value="Genomic_DNA"/>
</dbReference>
<protein>
    <recommendedName>
        <fullName evidence="4">C4-type zinc ribbon domain-containing protein</fullName>
    </recommendedName>
</protein>
<gene>
    <name evidence="2" type="ORF">Q4T40_11755</name>
</gene>
<reference evidence="2 3" key="1">
    <citation type="submission" date="2023-07" db="EMBL/GenBank/DDBJ databases">
        <title>The novel representative of Negativicutes class, Anaeroselena agilis gen. nov. sp. nov.</title>
        <authorList>
            <person name="Prokofeva M.I."/>
            <person name="Elcheninov A.G."/>
            <person name="Klyukina A."/>
            <person name="Kublanov I.V."/>
            <person name="Frolov E.N."/>
            <person name="Podosokorskaya O.A."/>
        </authorList>
    </citation>
    <scope>NUCLEOTIDE SEQUENCE [LARGE SCALE GENOMIC DNA]</scope>
    <source>
        <strain evidence="2 3">4137-cl</strain>
    </source>
</reference>
<comment type="caution">
    <text evidence="2">The sequence shown here is derived from an EMBL/GenBank/DDBJ whole genome shotgun (WGS) entry which is preliminary data.</text>
</comment>
<dbReference type="Proteomes" id="UP001254848">
    <property type="component" value="Unassembled WGS sequence"/>
</dbReference>
<sequence length="233" mass="26075">MKDQLCMLSELQELERQKRQAAGRKEKISADEVRLLWQEIRLLSQGVAADREKLAGLEKACAVGEAELTALTRHCEELEGKLYRGEITNIKEIEQIRTRCEALRRDIGRRENDAVAAIEESERLAAKIAGDEAGLQARKRLHAERQQLVAQEAARGEAELADLEERCRSLADKVDPALLRLFRELARKLPQPVARLAGGVCGGCRRSIPTRQAARGQGELLYCDNCGRILLVE</sequence>
<dbReference type="Gene3D" id="1.10.287.1490">
    <property type="match status" value="1"/>
</dbReference>
<name>A0ABU3P015_9FIRM</name>
<evidence type="ECO:0000256" key="1">
    <source>
        <dbReference type="SAM" id="Coils"/>
    </source>
</evidence>
<proteinExistence type="predicted"/>
<organism evidence="2 3">
    <name type="scientific">Anaeroselena agilis</name>
    <dbReference type="NCBI Taxonomy" id="3063788"/>
    <lineage>
        <taxon>Bacteria</taxon>
        <taxon>Bacillati</taxon>
        <taxon>Bacillota</taxon>
        <taxon>Negativicutes</taxon>
        <taxon>Acetonemataceae</taxon>
        <taxon>Anaeroselena</taxon>
    </lineage>
</organism>
<dbReference type="RefSeq" id="WP_413780420.1">
    <property type="nucleotide sequence ID" value="NZ_JAUOZS010000001.1"/>
</dbReference>
<evidence type="ECO:0000313" key="3">
    <source>
        <dbReference type="Proteomes" id="UP001254848"/>
    </source>
</evidence>
<evidence type="ECO:0008006" key="4">
    <source>
        <dbReference type="Google" id="ProtNLM"/>
    </source>
</evidence>
<feature type="coiled-coil region" evidence="1">
    <location>
        <begin position="146"/>
        <end position="173"/>
    </location>
</feature>
<evidence type="ECO:0000313" key="2">
    <source>
        <dbReference type="EMBL" id="MDT8901922.1"/>
    </source>
</evidence>
<accession>A0ABU3P015</accession>
<keyword evidence="1" id="KW-0175">Coiled coil</keyword>
<keyword evidence="3" id="KW-1185">Reference proteome</keyword>